<sequence>MTTADQFLTVAVANVRAFNHATTATQLADRAISADQAYGILDAAEILTQLMPQAFIRLGLAVGQSLTAAGASADIDLVITAAAAHIAEAAQLISDASENIAPLLDPGADDERRRRRPMVEGIRRWVSKAA</sequence>
<protein>
    <submittedName>
        <fullName evidence="1">Uncharacterized protein</fullName>
    </submittedName>
</protein>
<evidence type="ECO:0000313" key="2">
    <source>
        <dbReference type="Proteomes" id="UP000259236"/>
    </source>
</evidence>
<organism evidence="1 2">
    <name type="scientific">Mycobacterium avium subsp. hominissuis</name>
    <dbReference type="NCBI Taxonomy" id="439334"/>
    <lineage>
        <taxon>Bacteria</taxon>
        <taxon>Bacillati</taxon>
        <taxon>Actinomycetota</taxon>
        <taxon>Actinomycetes</taxon>
        <taxon>Mycobacteriales</taxon>
        <taxon>Mycobacteriaceae</taxon>
        <taxon>Mycobacterium</taxon>
        <taxon>Mycobacterium avium complex (MAC)</taxon>
    </lineage>
</organism>
<keyword evidence="1" id="KW-0614">Plasmid</keyword>
<dbReference type="RefSeq" id="WP_116671176.1">
    <property type="nucleotide sequence ID" value="NZ_CP029334.1"/>
</dbReference>
<gene>
    <name evidence="1" type="ORF">DFS55_25360</name>
</gene>
<dbReference type="EMBL" id="CP029334">
    <property type="protein sequence ID" value="AXO25969.1"/>
    <property type="molecule type" value="Genomic_DNA"/>
</dbReference>
<name>A0A3B6XG76_MYCAV</name>
<reference evidence="1 2" key="1">
    <citation type="submission" date="2018-05" db="EMBL/GenBank/DDBJ databases">
        <title>Sequencing and annotation of Mycobacterium avium strain 109 (MAC109).</title>
        <authorList>
            <person name="Matern W.M."/>
            <person name="Bader J.S."/>
            <person name="Karakousis P.C."/>
        </authorList>
    </citation>
    <scope>NUCLEOTIDE SEQUENCE [LARGE SCALE GENOMIC DNA]</scope>
    <source>
        <strain evidence="1 2">MAC109</strain>
        <plasmid evidence="1 2">pMAC109b</plasmid>
    </source>
</reference>
<accession>A0A3B6XG76</accession>
<evidence type="ECO:0000313" key="1">
    <source>
        <dbReference type="EMBL" id="AXO25969.1"/>
    </source>
</evidence>
<geneLocation type="plasmid" evidence="1 2">
    <name>pMAC109b</name>
</geneLocation>
<dbReference type="AlphaFoldDB" id="A0A3B6XG76"/>
<proteinExistence type="predicted"/>
<dbReference type="Proteomes" id="UP000259236">
    <property type="component" value="Plasmid pMAC109b"/>
</dbReference>